<reference evidence="3 4" key="1">
    <citation type="submission" date="2019-03" db="EMBL/GenBank/DDBJ databases">
        <title>Luteimonas zhaokaii sp.nov., isolated from the rectal contents of Plateau pika in Yushu, Qinghai Province, China.</title>
        <authorList>
            <person name="Zhang G."/>
        </authorList>
    </citation>
    <scope>NUCLEOTIDE SEQUENCE [LARGE SCALE GENOMIC DNA]</scope>
    <source>
        <strain evidence="3 4">THG-MD21</strain>
    </source>
</reference>
<dbReference type="Gene3D" id="2.40.128.130">
    <property type="entry name" value="Autotransporter beta-domain"/>
    <property type="match status" value="1"/>
</dbReference>
<dbReference type="Pfam" id="PF14559">
    <property type="entry name" value="TPR_19"/>
    <property type="match status" value="2"/>
</dbReference>
<dbReference type="InterPro" id="IPR049003">
    <property type="entry name" value="PgaA_barrel"/>
</dbReference>
<feature type="domain" description="PgaA membrane beta barrel" evidence="2">
    <location>
        <begin position="429"/>
        <end position="699"/>
    </location>
</feature>
<dbReference type="AlphaFoldDB" id="A0A4R5UCC5"/>
<dbReference type="NCBIfam" id="TIGR03939">
    <property type="entry name" value="PGA_TPR_OMP"/>
    <property type="match status" value="1"/>
</dbReference>
<organism evidence="3 4">
    <name type="scientific">Luteimonas terrae</name>
    <dbReference type="NCBI Taxonomy" id="1530191"/>
    <lineage>
        <taxon>Bacteria</taxon>
        <taxon>Pseudomonadati</taxon>
        <taxon>Pseudomonadota</taxon>
        <taxon>Gammaproteobacteria</taxon>
        <taxon>Lysobacterales</taxon>
        <taxon>Lysobacteraceae</taxon>
        <taxon>Luteimonas</taxon>
    </lineage>
</organism>
<dbReference type="OrthoDB" id="5405060at2"/>
<dbReference type="Pfam" id="PF21197">
    <property type="entry name" value="PgaA_barrel"/>
    <property type="match status" value="1"/>
</dbReference>
<evidence type="ECO:0000256" key="1">
    <source>
        <dbReference type="SAM" id="MobiDB-lite"/>
    </source>
</evidence>
<protein>
    <submittedName>
        <fullName evidence="3">Poly-beta-1,6 N-acetyl-D-glucosamine export porin PgaA</fullName>
    </submittedName>
</protein>
<evidence type="ECO:0000259" key="2">
    <source>
        <dbReference type="Pfam" id="PF21197"/>
    </source>
</evidence>
<accession>A0A4R5UCC5</accession>
<dbReference type="GO" id="GO:1901515">
    <property type="term" value="F:poly-beta-1,6-N-acetyl-D-glucosamine transmembrane transporter activity"/>
    <property type="evidence" value="ECO:0007669"/>
    <property type="project" value="InterPro"/>
</dbReference>
<name>A0A4R5UCC5_9GAMM</name>
<dbReference type="SUPFAM" id="SSF48452">
    <property type="entry name" value="TPR-like"/>
    <property type="match status" value="2"/>
</dbReference>
<evidence type="ECO:0000313" key="3">
    <source>
        <dbReference type="EMBL" id="TDK32898.1"/>
    </source>
</evidence>
<dbReference type="InterPro" id="IPR023870">
    <property type="entry name" value="PGA_export_porin_PgaA"/>
</dbReference>
<dbReference type="Proteomes" id="UP000295543">
    <property type="component" value="Unassembled WGS sequence"/>
</dbReference>
<gene>
    <name evidence="3" type="primary">pgaA</name>
    <name evidence="3" type="ORF">E2F49_02250</name>
</gene>
<comment type="caution">
    <text evidence="3">The sequence shown here is derived from an EMBL/GenBank/DDBJ whole genome shotgun (WGS) entry which is preliminary data.</text>
</comment>
<sequence>MGRAIRAARDRRDAVPVPHRRFGHPRFHVLSCALSLAALTTPQLVLAAPDQSIRVQADALLAQERPAEALLVVERRLAVAPDDDDAFRLRVLALAELGASRLAVDAMHQRPQLFADHERERIEGDAVARAIGWGRVEPESPDARLDESRAALVELERLQRDAPRRTNWEANRLRVDALSALNHLQRHEQVVAGYQALLDAGIEVPAYILGTVGDSLVALRRPEDAIPVLETVIAHAPGDVNARILLGYAFIETERFDRALPLFETLAASQEAWPRHAGANAGYENWDRYSADLNHALAHSYANDNARAEAMLQSQVAIGPNNAGLQAAYGAVQSRRLRPEAALERFEMARTLAPQDRDALAGRVGALTALDRIDEARDAIETLQLARPEDPRLDRVERDLDRHRGVQATLSANRGRSRPRDGGGTSISPFGSRDGGWALDVRSPLLADRWRVGVFAHDDWADFIDGRVRHRAAGVGTWYRHDRLGAWATLGSASGASRGATWTLGADWRFDDAWRAGVEIARNARDTSLQARRLGIDADSVTVSAAYAPSETFALEGRLARLRYDDGNTRDQLGLDATQRLLTRPHLMVDGLASLYTSRGSRGDTVGYFNPERDASANLGLRFDHITWRRYETAFQQRLQVMAGPYWQRERGTQWVPSLGYRHLWRRDGHELEYGVAWSRPVYDGLREQRLAFDVELRWGGAR</sequence>
<proteinExistence type="predicted"/>
<evidence type="ECO:0000313" key="4">
    <source>
        <dbReference type="Proteomes" id="UP000295543"/>
    </source>
</evidence>
<feature type="region of interest" description="Disordered" evidence="1">
    <location>
        <begin position="404"/>
        <end position="429"/>
    </location>
</feature>
<dbReference type="Gene3D" id="1.25.40.10">
    <property type="entry name" value="Tetratricopeptide repeat domain"/>
    <property type="match status" value="2"/>
</dbReference>
<keyword evidence="4" id="KW-1185">Reference proteome</keyword>
<dbReference type="EMBL" id="SMTG01000002">
    <property type="protein sequence ID" value="TDK32898.1"/>
    <property type="molecule type" value="Genomic_DNA"/>
</dbReference>
<dbReference type="InterPro" id="IPR011990">
    <property type="entry name" value="TPR-like_helical_dom_sf"/>
</dbReference>
<dbReference type="SUPFAM" id="SSF56935">
    <property type="entry name" value="Porins"/>
    <property type="match status" value="1"/>
</dbReference>
<dbReference type="InterPro" id="IPR036709">
    <property type="entry name" value="Autotransporte_beta_dom_sf"/>
</dbReference>